<keyword evidence="2" id="KW-0904">Protein phosphatase</keyword>
<dbReference type="Proteomes" id="UP000694844">
    <property type="component" value="Chromosome 9"/>
</dbReference>
<evidence type="ECO:0000256" key="1">
    <source>
        <dbReference type="ARBA" id="ARBA00022801"/>
    </source>
</evidence>
<comment type="similarity">
    <text evidence="4">Belongs to the CTDSPL2 family.</text>
</comment>
<evidence type="ECO:0000256" key="4">
    <source>
        <dbReference type="ARBA" id="ARBA00038355"/>
    </source>
</evidence>
<dbReference type="InterPro" id="IPR036412">
    <property type="entry name" value="HAD-like_sf"/>
</dbReference>
<dbReference type="Gene3D" id="3.40.50.1000">
    <property type="entry name" value="HAD superfamily/HAD-like"/>
    <property type="match status" value="1"/>
</dbReference>
<evidence type="ECO:0000313" key="8">
    <source>
        <dbReference type="RefSeq" id="XP_022308488.1"/>
    </source>
</evidence>
<sequence>MPLECCGKDTMQLRRKLGGSSSSTTTTTTTRMRKRHNEAEPAPPQRKKKGGATTRVKELQHTPPRRQKKDGMSCAADDKPEQTAIDFITSTPEISKAATHNTHKKPLKIHKENPETGSPLRVPMLGTLFSPVYHMYDGECEDHHAMEGIAKSLDFGGVVTYQEGEESDGASSTKENQEPMEIPVEICTGHERTIPVEICTNEKLALEDNNNLVYGGGGPGGKSHTLECDGLGEGQGEGEYLSYEEEEEVMADDFDAELFDPYLFIRNLPPLTDDLRARNPALPLKTRSSPEFSLVLDLDETLVHCSLTELDDAAFTFPVLFEDVTYKVFVRTRPHFREFLEKVSEMFEVILFTASKKVYADKLVNLLDPQKQLIKHRLFREHCVCINGNYIKDLTILGRDLSKTIIVDNSPQAFGYQLDNGIPIESWFVDKNDRELINLVPFLQSLVQRNEDVRPHIHNHFKLHELIPP</sequence>
<organism evidence="7 8">
    <name type="scientific">Crassostrea virginica</name>
    <name type="common">Eastern oyster</name>
    <dbReference type="NCBI Taxonomy" id="6565"/>
    <lineage>
        <taxon>Eukaryota</taxon>
        <taxon>Metazoa</taxon>
        <taxon>Spiralia</taxon>
        <taxon>Lophotrochozoa</taxon>
        <taxon>Mollusca</taxon>
        <taxon>Bivalvia</taxon>
        <taxon>Autobranchia</taxon>
        <taxon>Pteriomorphia</taxon>
        <taxon>Ostreida</taxon>
        <taxon>Ostreoidea</taxon>
        <taxon>Ostreidae</taxon>
        <taxon>Crassostrea</taxon>
    </lineage>
</organism>
<dbReference type="SUPFAM" id="SSF56784">
    <property type="entry name" value="HAD-like"/>
    <property type="match status" value="1"/>
</dbReference>
<dbReference type="RefSeq" id="XP_022308488.1">
    <property type="nucleotide sequence ID" value="XM_022452780.1"/>
</dbReference>
<evidence type="ECO:0000259" key="6">
    <source>
        <dbReference type="PROSITE" id="PS50969"/>
    </source>
</evidence>
<evidence type="ECO:0000313" key="7">
    <source>
        <dbReference type="Proteomes" id="UP000694844"/>
    </source>
</evidence>
<dbReference type="InterPro" id="IPR050365">
    <property type="entry name" value="TIM50"/>
</dbReference>
<comment type="function">
    <text evidence="3">Probable phosphatase.</text>
</comment>
<evidence type="ECO:0000256" key="2">
    <source>
        <dbReference type="ARBA" id="ARBA00022912"/>
    </source>
</evidence>
<dbReference type="GO" id="GO:0005634">
    <property type="term" value="C:nucleus"/>
    <property type="evidence" value="ECO:0007669"/>
    <property type="project" value="UniProtKB-ARBA"/>
</dbReference>
<dbReference type="OrthoDB" id="277011at2759"/>
<feature type="compositionally biased region" description="Low complexity" evidence="5">
    <location>
        <begin position="20"/>
        <end position="30"/>
    </location>
</feature>
<name>A0A8B8BYM2_CRAVI</name>
<accession>A0A8B8BYM2</accession>
<dbReference type="PANTHER" id="PTHR12210">
    <property type="entry name" value="DULLARD PROTEIN PHOSPHATASE"/>
    <property type="match status" value="1"/>
</dbReference>
<feature type="region of interest" description="Disordered" evidence="5">
    <location>
        <begin position="1"/>
        <end position="77"/>
    </location>
</feature>
<dbReference type="InterPro" id="IPR023214">
    <property type="entry name" value="HAD_sf"/>
</dbReference>
<dbReference type="CDD" id="cd07521">
    <property type="entry name" value="HAD_FCP1-like"/>
    <property type="match status" value="1"/>
</dbReference>
<gene>
    <name evidence="8 9" type="primary">LOC111114471</name>
</gene>
<proteinExistence type="inferred from homology"/>
<dbReference type="FunFam" id="3.40.50.1000:FF:000015">
    <property type="entry name" value="CTD small phosphatase-like protein 2"/>
    <property type="match status" value="1"/>
</dbReference>
<feature type="domain" description="FCP1 homology" evidence="6">
    <location>
        <begin position="287"/>
        <end position="446"/>
    </location>
</feature>
<evidence type="ECO:0000256" key="5">
    <source>
        <dbReference type="SAM" id="MobiDB-lite"/>
    </source>
</evidence>
<dbReference type="NCBIfam" id="TIGR02251">
    <property type="entry name" value="HIF-SF_euk"/>
    <property type="match status" value="1"/>
</dbReference>
<dbReference type="GeneID" id="111114471"/>
<dbReference type="RefSeq" id="XP_022308489.1">
    <property type="nucleotide sequence ID" value="XM_022452781.1"/>
</dbReference>
<reference evidence="8 9" key="1">
    <citation type="submission" date="2025-04" db="UniProtKB">
        <authorList>
            <consortium name="RefSeq"/>
        </authorList>
    </citation>
    <scope>IDENTIFICATION</scope>
    <source>
        <tissue evidence="8 9">Whole sample</tissue>
    </source>
</reference>
<dbReference type="Pfam" id="PF03031">
    <property type="entry name" value="NIF"/>
    <property type="match status" value="1"/>
</dbReference>
<dbReference type="AlphaFoldDB" id="A0A8B8BYM2"/>
<evidence type="ECO:0000313" key="9">
    <source>
        <dbReference type="RefSeq" id="XP_022308489.1"/>
    </source>
</evidence>
<keyword evidence="7" id="KW-1185">Reference proteome</keyword>
<keyword evidence="1" id="KW-0378">Hydrolase</keyword>
<dbReference type="KEGG" id="cvn:111114471"/>
<evidence type="ECO:0000256" key="3">
    <source>
        <dbReference type="ARBA" id="ARBA00037324"/>
    </source>
</evidence>
<protein>
    <submittedName>
        <fullName evidence="8 9">CTD small phosphatase-like protein 2</fullName>
    </submittedName>
</protein>
<dbReference type="PROSITE" id="PS50969">
    <property type="entry name" value="FCP1"/>
    <property type="match status" value="1"/>
</dbReference>
<dbReference type="InterPro" id="IPR004274">
    <property type="entry name" value="FCP1_dom"/>
</dbReference>
<dbReference type="GO" id="GO:0004721">
    <property type="term" value="F:phosphoprotein phosphatase activity"/>
    <property type="evidence" value="ECO:0007669"/>
    <property type="project" value="UniProtKB-KW"/>
</dbReference>
<dbReference type="InterPro" id="IPR011948">
    <property type="entry name" value="Dullard_phosphatase"/>
</dbReference>
<dbReference type="SMART" id="SM00577">
    <property type="entry name" value="CPDc"/>
    <property type="match status" value="1"/>
</dbReference>